<protein>
    <submittedName>
        <fullName evidence="1">DUF429 domain-containing protein</fullName>
    </submittedName>
</protein>
<dbReference type="OrthoDB" id="9554134at2"/>
<dbReference type="RefSeq" id="WP_128778358.1">
    <property type="nucleotide sequence ID" value="NZ_RYFI01000015.1"/>
</dbReference>
<accession>A0A4V1KIQ0</accession>
<dbReference type="AlphaFoldDB" id="A0A4V1KIQ0"/>
<dbReference type="EMBL" id="RYFI01000015">
    <property type="protein sequence ID" value="RXF71462.1"/>
    <property type="molecule type" value="Genomic_DNA"/>
</dbReference>
<reference evidence="1 2" key="1">
    <citation type="submission" date="2018-12" db="EMBL/GenBank/DDBJ databases">
        <title>bacterium Hansschlegelia zhihuaiae S113.</title>
        <authorList>
            <person name="He J."/>
        </authorList>
    </citation>
    <scope>NUCLEOTIDE SEQUENCE [LARGE SCALE GENOMIC DNA]</scope>
    <source>
        <strain evidence="1 2">S 113</strain>
    </source>
</reference>
<keyword evidence="2" id="KW-1185">Reference proteome</keyword>
<name>A0A4V1KIQ0_9HYPH</name>
<dbReference type="Proteomes" id="UP000289708">
    <property type="component" value="Unassembled WGS sequence"/>
</dbReference>
<gene>
    <name evidence="1" type="ORF">EK403_15440</name>
</gene>
<proteinExistence type="predicted"/>
<organism evidence="1 2">
    <name type="scientific">Hansschlegelia zhihuaiae</name>
    <dbReference type="NCBI Taxonomy" id="405005"/>
    <lineage>
        <taxon>Bacteria</taxon>
        <taxon>Pseudomonadati</taxon>
        <taxon>Pseudomonadota</taxon>
        <taxon>Alphaproteobacteria</taxon>
        <taxon>Hyphomicrobiales</taxon>
        <taxon>Methylopilaceae</taxon>
        <taxon>Hansschlegelia</taxon>
    </lineage>
</organism>
<evidence type="ECO:0000313" key="2">
    <source>
        <dbReference type="Proteomes" id="UP000289708"/>
    </source>
</evidence>
<evidence type="ECO:0000313" key="1">
    <source>
        <dbReference type="EMBL" id="RXF71462.1"/>
    </source>
</evidence>
<sequence>MTWYGADPGGINAFGLAALEGDGSFRTWICSSVDGAMSHIVEPAGLGIDCPLWWSSGEGGGRVADRWIRRTYNIASGTVQSVNSLKGAVVVQGIMLAMMARKSFPTLPITESHPKALLKALDLRNWDDIASTFGLDGPQPRTEHERDALLGSVAAREGALGRWTTDLSLSLGPSEIDPKDIWFGELHYWWPDKN</sequence>
<comment type="caution">
    <text evidence="1">The sequence shown here is derived from an EMBL/GenBank/DDBJ whole genome shotgun (WGS) entry which is preliminary data.</text>
</comment>